<dbReference type="AlphaFoldDB" id="A0A517SW96"/>
<protein>
    <recommendedName>
        <fullName evidence="4">Cytochrome c domain-containing protein</fullName>
    </recommendedName>
</protein>
<evidence type="ECO:0008006" key="4">
    <source>
        <dbReference type="Google" id="ProtNLM"/>
    </source>
</evidence>
<dbReference type="OrthoDB" id="281947at2"/>
<gene>
    <name evidence="2" type="ORF">SV7mr_29280</name>
</gene>
<proteinExistence type="predicted"/>
<dbReference type="Proteomes" id="UP000315003">
    <property type="component" value="Chromosome"/>
</dbReference>
<sequence length="132" mass="14748" precursor="true">MKRFAVAFIGLALFATPSLATSEFSKQWKAKYLSGDEVDKDFVKTARKHGCYICHVVKQDKEEVRNEYGGAILKFLKAEDFPKDWVKENPEEAQKKIFAGLEAAGKLKSKDGKTFADKIKANEVPATDSGKE</sequence>
<feature type="signal peptide" evidence="1">
    <location>
        <begin position="1"/>
        <end position="20"/>
    </location>
</feature>
<evidence type="ECO:0000256" key="1">
    <source>
        <dbReference type="SAM" id="SignalP"/>
    </source>
</evidence>
<evidence type="ECO:0000313" key="2">
    <source>
        <dbReference type="EMBL" id="QDT60406.1"/>
    </source>
</evidence>
<reference evidence="2 3" key="1">
    <citation type="submission" date="2019-02" db="EMBL/GenBank/DDBJ databases">
        <title>Deep-cultivation of Planctomycetes and their phenomic and genomic characterization uncovers novel biology.</title>
        <authorList>
            <person name="Wiegand S."/>
            <person name="Jogler M."/>
            <person name="Boedeker C."/>
            <person name="Pinto D."/>
            <person name="Vollmers J."/>
            <person name="Rivas-Marin E."/>
            <person name="Kohn T."/>
            <person name="Peeters S.H."/>
            <person name="Heuer A."/>
            <person name="Rast P."/>
            <person name="Oberbeckmann S."/>
            <person name="Bunk B."/>
            <person name="Jeske O."/>
            <person name="Meyerdierks A."/>
            <person name="Storesund J.E."/>
            <person name="Kallscheuer N."/>
            <person name="Luecker S."/>
            <person name="Lage O.M."/>
            <person name="Pohl T."/>
            <person name="Merkel B.J."/>
            <person name="Hornburger P."/>
            <person name="Mueller R.-W."/>
            <person name="Bruemmer F."/>
            <person name="Labrenz M."/>
            <person name="Spormann A.M."/>
            <person name="Op den Camp H."/>
            <person name="Overmann J."/>
            <person name="Amann R."/>
            <person name="Jetten M.S.M."/>
            <person name="Mascher T."/>
            <person name="Medema M.H."/>
            <person name="Devos D.P."/>
            <person name="Kaster A.-K."/>
            <person name="Ovreas L."/>
            <person name="Rohde M."/>
            <person name="Galperin M.Y."/>
            <person name="Jogler C."/>
        </authorList>
    </citation>
    <scope>NUCLEOTIDE SEQUENCE [LARGE SCALE GENOMIC DNA]</scope>
    <source>
        <strain evidence="2 3">SV_7m_r</strain>
    </source>
</reference>
<feature type="chain" id="PRO_5021901233" description="Cytochrome c domain-containing protein" evidence="1">
    <location>
        <begin position="21"/>
        <end position="132"/>
    </location>
</feature>
<accession>A0A517SW96</accession>
<organism evidence="2 3">
    <name type="scientific">Stieleria bergensis</name>
    <dbReference type="NCBI Taxonomy" id="2528025"/>
    <lineage>
        <taxon>Bacteria</taxon>
        <taxon>Pseudomonadati</taxon>
        <taxon>Planctomycetota</taxon>
        <taxon>Planctomycetia</taxon>
        <taxon>Pirellulales</taxon>
        <taxon>Pirellulaceae</taxon>
        <taxon>Stieleria</taxon>
    </lineage>
</organism>
<dbReference type="RefSeq" id="WP_145273067.1">
    <property type="nucleotide sequence ID" value="NZ_CP036272.1"/>
</dbReference>
<keyword evidence="1" id="KW-0732">Signal</keyword>
<name>A0A517SW96_9BACT</name>
<evidence type="ECO:0000313" key="3">
    <source>
        <dbReference type="Proteomes" id="UP000315003"/>
    </source>
</evidence>
<keyword evidence="3" id="KW-1185">Reference proteome</keyword>
<dbReference type="EMBL" id="CP036272">
    <property type="protein sequence ID" value="QDT60406.1"/>
    <property type="molecule type" value="Genomic_DNA"/>
</dbReference>